<reference evidence="2" key="1">
    <citation type="submission" date="2015-08" db="EMBL/GenBank/DDBJ databases">
        <title>Fjat-10028 dsm 16317.</title>
        <authorList>
            <person name="Liu B."/>
            <person name="Wang J."/>
            <person name="Zhu Y."/>
            <person name="Liu G."/>
            <person name="Chen Q."/>
            <person name="Chen Z."/>
            <person name="Lan J."/>
            <person name="Che J."/>
            <person name="Ge C."/>
            <person name="Shi H."/>
            <person name="Pan Z."/>
            <person name="Liu X."/>
        </authorList>
    </citation>
    <scope>NUCLEOTIDE SEQUENCE [LARGE SCALE GENOMIC DNA]</scope>
    <source>
        <strain evidence="2">DSM 16317</strain>
    </source>
</reference>
<dbReference type="AlphaFoldDB" id="A0A0M0LBL7"/>
<dbReference type="RefSeq" id="WP_053418561.1">
    <property type="nucleotide sequence ID" value="NZ_LILB01000007.1"/>
</dbReference>
<gene>
    <name evidence="1" type="ORF">AMD00_18855</name>
</gene>
<dbReference type="OrthoDB" id="2449513at2"/>
<keyword evidence="2" id="KW-1185">Reference proteome</keyword>
<sequence>MMRKTIIFSSFILVVFLLFIPTKEKLLEVFNVTDSPEVIAKGTYGQTLTIDVSFGDQELEQWVKTLSPPYPLLLLDKDWINRSPTILQLIKEKRIPTGLLGKESTYYESNLMALEEEIAIYEKHFGVKPLWFRTKDQLFPSDMRQHLWQEQINMLGSSKVWTNDKLPILVKGDIITAPMHQKERISFKKIDELRAKYEFSTLEKTIFGYEIKDKKFP</sequence>
<dbReference type="EMBL" id="LILB01000007">
    <property type="protein sequence ID" value="KOO48450.1"/>
    <property type="molecule type" value="Genomic_DNA"/>
</dbReference>
<proteinExistence type="predicted"/>
<comment type="caution">
    <text evidence="1">The sequence shown here is derived from an EMBL/GenBank/DDBJ whole genome shotgun (WGS) entry which is preliminary data.</text>
</comment>
<protein>
    <submittedName>
        <fullName evidence="1">Uncharacterized protein</fullName>
    </submittedName>
</protein>
<accession>A0A0M0LBL7</accession>
<dbReference type="STRING" id="263475.AMD00_18855"/>
<name>A0A0M0LBL7_9BACL</name>
<dbReference type="GeneID" id="301138158"/>
<evidence type="ECO:0000313" key="1">
    <source>
        <dbReference type="EMBL" id="KOO48450.1"/>
    </source>
</evidence>
<evidence type="ECO:0000313" key="2">
    <source>
        <dbReference type="Proteomes" id="UP000036867"/>
    </source>
</evidence>
<dbReference type="Proteomes" id="UP000036867">
    <property type="component" value="Unassembled WGS sequence"/>
</dbReference>
<organism evidence="1 2">
    <name type="scientific">Viridibacillus arvi</name>
    <dbReference type="NCBI Taxonomy" id="263475"/>
    <lineage>
        <taxon>Bacteria</taxon>
        <taxon>Bacillati</taxon>
        <taxon>Bacillota</taxon>
        <taxon>Bacilli</taxon>
        <taxon>Bacillales</taxon>
        <taxon>Caryophanaceae</taxon>
        <taxon>Viridibacillus</taxon>
    </lineage>
</organism>